<keyword evidence="2" id="KW-1185">Reference proteome</keyword>
<name>A0A0C1YTY3_9BURK</name>
<sequence>MKENSQPFAAFEYVDQEKEDYALLYGRRLHRSACHRLSMLFCFLQNLDVTSRDQGIQDRAGQRWRVQEYC</sequence>
<reference evidence="1 2" key="1">
    <citation type="submission" date="2014-12" db="EMBL/GenBank/DDBJ databases">
        <title>Denitrispirillum autotrophicum gen. nov., sp. nov., Denitrifying, Facultatively Autotrophic Bacteria Isolated from Rice Paddy Soil.</title>
        <authorList>
            <person name="Ishii S."/>
            <person name="Ashida N."/>
            <person name="Ohno H."/>
            <person name="Otsuka S."/>
            <person name="Yokota A."/>
            <person name="Senoo K."/>
        </authorList>
    </citation>
    <scope>NUCLEOTIDE SEQUENCE [LARGE SCALE GENOMIC DNA]</scope>
    <source>
        <strain evidence="1 2">TSA66</strain>
    </source>
</reference>
<proteinExistence type="predicted"/>
<accession>A0A0C1YTY3</accession>
<organism evidence="1 2">
    <name type="scientific">Noviherbaspirillum autotrophicum</name>
    <dbReference type="NCBI Taxonomy" id="709839"/>
    <lineage>
        <taxon>Bacteria</taxon>
        <taxon>Pseudomonadati</taxon>
        <taxon>Pseudomonadota</taxon>
        <taxon>Betaproteobacteria</taxon>
        <taxon>Burkholderiales</taxon>
        <taxon>Oxalobacteraceae</taxon>
        <taxon>Noviherbaspirillum</taxon>
    </lineage>
</organism>
<evidence type="ECO:0000313" key="1">
    <source>
        <dbReference type="EMBL" id="KIF84137.1"/>
    </source>
</evidence>
<evidence type="ECO:0000313" key="2">
    <source>
        <dbReference type="Proteomes" id="UP000031572"/>
    </source>
</evidence>
<comment type="caution">
    <text evidence="1">The sequence shown here is derived from an EMBL/GenBank/DDBJ whole genome shotgun (WGS) entry which is preliminary data.</text>
</comment>
<dbReference type="Proteomes" id="UP000031572">
    <property type="component" value="Unassembled WGS sequence"/>
</dbReference>
<dbReference type="EMBL" id="JWJG01000005">
    <property type="protein sequence ID" value="KIF84137.1"/>
    <property type="molecule type" value="Genomic_DNA"/>
</dbReference>
<gene>
    <name evidence="1" type="ORF">TSA66_00460</name>
</gene>
<protein>
    <submittedName>
        <fullName evidence="1">Uncharacterized protein</fullName>
    </submittedName>
</protein>
<dbReference type="AlphaFoldDB" id="A0A0C1YTY3"/>